<feature type="compositionally biased region" description="Low complexity" evidence="22">
    <location>
        <begin position="468"/>
        <end position="480"/>
    </location>
</feature>
<dbReference type="PROSITE" id="PS50089">
    <property type="entry name" value="ZF_RING_2"/>
    <property type="match status" value="1"/>
</dbReference>
<dbReference type="GO" id="GO:0016020">
    <property type="term" value="C:membrane"/>
    <property type="evidence" value="ECO:0007669"/>
    <property type="project" value="UniProtKB-SubCell"/>
</dbReference>
<evidence type="ECO:0000256" key="8">
    <source>
        <dbReference type="ARBA" id="ARBA00022692"/>
    </source>
</evidence>
<comment type="catalytic activity">
    <reaction evidence="1">
        <text>S-ubiquitinyl-[E2 ubiquitin-conjugating enzyme]-L-cysteine + [acceptor protein]-L-lysine = [E2 ubiquitin-conjugating enzyme]-L-cysteine + N(6)-ubiquitinyl-[acceptor protein]-L-lysine.</text>
        <dbReference type="EC" id="2.3.2.27"/>
    </reaction>
</comment>
<evidence type="ECO:0000256" key="20">
    <source>
        <dbReference type="ARBA" id="ARBA00071993"/>
    </source>
</evidence>
<feature type="region of interest" description="Disordered" evidence="22">
    <location>
        <begin position="180"/>
        <end position="201"/>
    </location>
</feature>
<evidence type="ECO:0000256" key="17">
    <source>
        <dbReference type="ARBA" id="ARBA00023204"/>
    </source>
</evidence>
<comment type="similarity">
    <text evidence="19">Belongs to the RING-type zinc finger family. ATL subfamily.</text>
</comment>
<evidence type="ECO:0000256" key="4">
    <source>
        <dbReference type="ARBA" id="ARBA00004906"/>
    </source>
</evidence>
<dbReference type="FunFam" id="3.40.50.10130:FF:000001">
    <property type="entry name" value="DNA excision repair protein ERCC-1"/>
    <property type="match status" value="1"/>
</dbReference>
<dbReference type="CDD" id="cd22325">
    <property type="entry name" value="ERCC1_C-like"/>
    <property type="match status" value="1"/>
</dbReference>
<keyword evidence="18" id="KW-0539">Nucleus</keyword>
<evidence type="ECO:0000256" key="14">
    <source>
        <dbReference type="ARBA" id="ARBA00022989"/>
    </source>
</evidence>
<feature type="region of interest" description="Disordered" evidence="22">
    <location>
        <begin position="712"/>
        <end position="753"/>
    </location>
</feature>
<protein>
    <recommendedName>
        <fullName evidence="20">DNA excision repair protein ERCC-1</fullName>
        <ecNumber evidence="6">2.3.2.27</ecNumber>
    </recommendedName>
</protein>
<dbReference type="Gene3D" id="3.40.50.10130">
    <property type="match status" value="1"/>
</dbReference>
<evidence type="ECO:0000256" key="5">
    <source>
        <dbReference type="ARBA" id="ARBA00008283"/>
    </source>
</evidence>
<evidence type="ECO:0000256" key="10">
    <source>
        <dbReference type="ARBA" id="ARBA00022763"/>
    </source>
</evidence>
<feature type="compositionally biased region" description="Low complexity" evidence="22">
    <location>
        <begin position="488"/>
        <end position="505"/>
    </location>
</feature>
<dbReference type="InterPro" id="IPR011335">
    <property type="entry name" value="Restrct_endonuc-II-like"/>
</dbReference>
<evidence type="ECO:0000256" key="24">
    <source>
        <dbReference type="SAM" id="SignalP"/>
    </source>
</evidence>
<dbReference type="Proteomes" id="UP000290289">
    <property type="component" value="Chromosome 4"/>
</dbReference>
<evidence type="ECO:0000256" key="13">
    <source>
        <dbReference type="ARBA" id="ARBA00022833"/>
    </source>
</evidence>
<feature type="region of interest" description="Disordered" evidence="22">
    <location>
        <begin position="459"/>
        <end position="505"/>
    </location>
</feature>
<evidence type="ECO:0000256" key="19">
    <source>
        <dbReference type="ARBA" id="ARBA00024209"/>
    </source>
</evidence>
<name>A0A498K129_MALDO</name>
<sequence length="794" mass="88904">MAPLLSCAAKHVVLALFLLFFLSPVGAQPSPDGSDPYQYQRFSPPLAIIIAVLIAALFLMVFFSVYVRRCSDTYQADTIRAGGSHTGRSRRGAASRGLDAAVLDTFPTLDYAEIKGLKIGKEELECAVCLNEFEDDEMLRLIPKCDHVFHTDCIDVWLMSHTTCPVCRANLVPQPCDSAPQLTELGSEQEEGDVEAQNDAVDAERERDDLGMLARQEPEVLNINQTLNRNRTRGSRSSRLRRLFSRSHSTGHSVVQPGEDTERFTLRLPVEVRKQIMNRKLNRSTSLLVLPREGSSRRGPRTGESSSINRVRSYRRLEPLDRQFRSDRWVFNKTPPFLTRMSSRSSPKVAAIDGETPAKPEMSRSSSARPPPKPETQHHLRKTINVLEERAEETERDMEDEDGGQNTESDLNKNKKKTVIKIPSFQEVLESSQSKSTPPSLFTPSHSFSQAFAFVKSSEFYSPPPPSTAASQPPQASDATNSRQTGQSDVPSSSSSPANAVASSSSVQRRNAILVSHRQKGNPLLKHIRNVRWEFADIVCDYLLGQSSCALYLSLRYHLLHPDYLYFRIRELQKNFKLRVVLCHVDVEDVIKPLLEVTKTALLHECALLCGWSLEECGRYLETIKVYENKPADIIQGQMDTDYLSRLNHALTTVRHVNKTDVVTLGTTFGSLSHIMDVSMEDLARCPGIGERKVKRLYDTFHEPFKRVVASRPAVPETSVPSNAEPRSVDEDKAAEETEDESKRGKKERKLSVKSALSAAFSKYADKVNRKGINSQGEKQGEKSAAMEAETENE</sequence>
<comment type="subcellular location">
    <subcellularLocation>
        <location evidence="3">Membrane</location>
        <topology evidence="3">Single-pass membrane protein</topology>
    </subcellularLocation>
    <subcellularLocation>
        <location evidence="2">Nucleus</location>
    </subcellularLocation>
</comment>
<keyword evidence="24" id="KW-0732">Signal</keyword>
<evidence type="ECO:0000256" key="18">
    <source>
        <dbReference type="ARBA" id="ARBA00023242"/>
    </source>
</evidence>
<dbReference type="PANTHER" id="PTHR12749:SF0">
    <property type="entry name" value="DNA EXCISION REPAIR PROTEIN ERCC-1"/>
    <property type="match status" value="1"/>
</dbReference>
<comment type="caution">
    <text evidence="26">The sequence shown here is derived from an EMBL/GenBank/DDBJ whole genome shotgun (WGS) entry which is preliminary data.</text>
</comment>
<keyword evidence="11 21" id="KW-0863">Zinc-finger</keyword>
<feature type="compositionally biased region" description="Acidic residues" evidence="22">
    <location>
        <begin position="187"/>
        <end position="196"/>
    </location>
</feature>
<feature type="region of interest" description="Disordered" evidence="22">
    <location>
        <begin position="229"/>
        <end position="258"/>
    </location>
</feature>
<dbReference type="PANTHER" id="PTHR12749">
    <property type="entry name" value="EXCISION REPAIR CROSS-COMPLEMENTING 1 ERCC1"/>
    <property type="match status" value="1"/>
</dbReference>
<dbReference type="Pfam" id="PF13639">
    <property type="entry name" value="zf-RING_2"/>
    <property type="match status" value="1"/>
</dbReference>
<feature type="region of interest" description="Disordered" evidence="22">
    <location>
        <begin position="337"/>
        <end position="415"/>
    </location>
</feature>
<dbReference type="GO" id="GO:0061630">
    <property type="term" value="F:ubiquitin protein ligase activity"/>
    <property type="evidence" value="ECO:0007669"/>
    <property type="project" value="UniProtKB-EC"/>
</dbReference>
<dbReference type="InterPro" id="IPR013083">
    <property type="entry name" value="Znf_RING/FYVE/PHD"/>
</dbReference>
<evidence type="ECO:0000313" key="26">
    <source>
        <dbReference type="EMBL" id="RXI01879.1"/>
    </source>
</evidence>
<keyword evidence="14 23" id="KW-1133">Transmembrane helix</keyword>
<evidence type="ECO:0000256" key="16">
    <source>
        <dbReference type="ARBA" id="ARBA00023136"/>
    </source>
</evidence>
<keyword evidence="16 23" id="KW-0472">Membrane</keyword>
<dbReference type="GO" id="GO:0008270">
    <property type="term" value="F:zinc ion binding"/>
    <property type="evidence" value="ECO:0007669"/>
    <property type="project" value="UniProtKB-KW"/>
</dbReference>
<feature type="chain" id="PRO_5019793943" description="DNA excision repair protein ERCC-1" evidence="24">
    <location>
        <begin position="28"/>
        <end position="794"/>
    </location>
</feature>
<evidence type="ECO:0000256" key="7">
    <source>
        <dbReference type="ARBA" id="ARBA00022679"/>
    </source>
</evidence>
<dbReference type="SUPFAM" id="SSF47781">
    <property type="entry name" value="RuvA domain 2-like"/>
    <property type="match status" value="1"/>
</dbReference>
<proteinExistence type="inferred from homology"/>
<dbReference type="InterPro" id="IPR047260">
    <property type="entry name" value="ERCC1-like_central_dom"/>
</dbReference>
<feature type="domain" description="RING-type" evidence="25">
    <location>
        <begin position="126"/>
        <end position="168"/>
    </location>
</feature>
<evidence type="ECO:0000259" key="25">
    <source>
        <dbReference type="PROSITE" id="PS50089"/>
    </source>
</evidence>
<dbReference type="GO" id="GO:0070522">
    <property type="term" value="C:ERCC4-ERCC1 complex"/>
    <property type="evidence" value="ECO:0007669"/>
    <property type="project" value="TreeGrafter"/>
</dbReference>
<dbReference type="Pfam" id="PF03834">
    <property type="entry name" value="Rad10"/>
    <property type="match status" value="1"/>
</dbReference>
<keyword evidence="12" id="KW-0833">Ubl conjugation pathway</keyword>
<feature type="compositionally biased region" description="Basic residues" evidence="22">
    <location>
        <begin position="230"/>
        <end position="245"/>
    </location>
</feature>
<keyword evidence="15" id="KW-0238">DNA-binding</keyword>
<feature type="compositionally biased region" description="Basic and acidic residues" evidence="22">
    <location>
        <begin position="727"/>
        <end position="736"/>
    </location>
</feature>
<dbReference type="GO" id="GO:0003697">
    <property type="term" value="F:single-stranded DNA binding"/>
    <property type="evidence" value="ECO:0007669"/>
    <property type="project" value="TreeGrafter"/>
</dbReference>
<dbReference type="STRING" id="3750.A0A498K129"/>
<gene>
    <name evidence="26" type="ORF">DVH24_015228</name>
</gene>
<dbReference type="GO" id="GO:0070914">
    <property type="term" value="P:UV-damage excision repair"/>
    <property type="evidence" value="ECO:0007669"/>
    <property type="project" value="TreeGrafter"/>
</dbReference>
<evidence type="ECO:0000256" key="22">
    <source>
        <dbReference type="SAM" id="MobiDB-lite"/>
    </source>
</evidence>
<keyword evidence="13" id="KW-0862">Zinc</keyword>
<dbReference type="GO" id="GO:0000110">
    <property type="term" value="C:nucleotide-excision repair factor 1 complex"/>
    <property type="evidence" value="ECO:0007669"/>
    <property type="project" value="TreeGrafter"/>
</dbReference>
<comment type="pathway">
    <text evidence="4">Protein modification; protein ubiquitination.</text>
</comment>
<comment type="similarity">
    <text evidence="5">Belongs to the ERCC1/RAD10/SWI10 family.</text>
</comment>
<dbReference type="EC" id="2.3.2.27" evidence="6"/>
<reference evidence="26 27" key="1">
    <citation type="submission" date="2018-10" db="EMBL/GenBank/DDBJ databases">
        <title>A high-quality apple genome assembly.</title>
        <authorList>
            <person name="Hu J."/>
        </authorList>
    </citation>
    <scope>NUCLEOTIDE SEQUENCE [LARGE SCALE GENOMIC DNA]</scope>
    <source>
        <strain evidence="27">cv. HFTH1</strain>
        <tissue evidence="26">Young leaf</tissue>
    </source>
</reference>
<evidence type="ECO:0000256" key="15">
    <source>
        <dbReference type="ARBA" id="ARBA00023125"/>
    </source>
</evidence>
<evidence type="ECO:0000256" key="11">
    <source>
        <dbReference type="ARBA" id="ARBA00022771"/>
    </source>
</evidence>
<evidence type="ECO:0000313" key="27">
    <source>
        <dbReference type="Proteomes" id="UP000290289"/>
    </source>
</evidence>
<evidence type="ECO:0000256" key="3">
    <source>
        <dbReference type="ARBA" id="ARBA00004167"/>
    </source>
</evidence>
<dbReference type="InterPro" id="IPR004579">
    <property type="entry name" value="ERCC1/RAD10/SWI10"/>
</dbReference>
<dbReference type="SUPFAM" id="SSF52980">
    <property type="entry name" value="Restriction endonuclease-like"/>
    <property type="match status" value="1"/>
</dbReference>
<keyword evidence="9" id="KW-0479">Metal-binding</keyword>
<accession>A0A498K129</accession>
<keyword evidence="7" id="KW-0808">Transferase</keyword>
<dbReference type="EMBL" id="RDQH01000330">
    <property type="protein sequence ID" value="RXI01879.1"/>
    <property type="molecule type" value="Genomic_DNA"/>
</dbReference>
<evidence type="ECO:0000256" key="6">
    <source>
        <dbReference type="ARBA" id="ARBA00012483"/>
    </source>
</evidence>
<evidence type="ECO:0000256" key="1">
    <source>
        <dbReference type="ARBA" id="ARBA00000900"/>
    </source>
</evidence>
<evidence type="ECO:0000256" key="12">
    <source>
        <dbReference type="ARBA" id="ARBA00022786"/>
    </source>
</evidence>
<organism evidence="26 27">
    <name type="scientific">Malus domestica</name>
    <name type="common">Apple</name>
    <name type="synonym">Pyrus malus</name>
    <dbReference type="NCBI Taxonomy" id="3750"/>
    <lineage>
        <taxon>Eukaryota</taxon>
        <taxon>Viridiplantae</taxon>
        <taxon>Streptophyta</taxon>
        <taxon>Embryophyta</taxon>
        <taxon>Tracheophyta</taxon>
        <taxon>Spermatophyta</taxon>
        <taxon>Magnoliopsida</taxon>
        <taxon>eudicotyledons</taxon>
        <taxon>Gunneridae</taxon>
        <taxon>Pentapetalae</taxon>
        <taxon>rosids</taxon>
        <taxon>fabids</taxon>
        <taxon>Rosales</taxon>
        <taxon>Rosaceae</taxon>
        <taxon>Amygdaloideae</taxon>
        <taxon>Maleae</taxon>
        <taxon>Malus</taxon>
    </lineage>
</organism>
<feature type="signal peptide" evidence="24">
    <location>
        <begin position="1"/>
        <end position="27"/>
    </location>
</feature>
<dbReference type="GO" id="GO:0003684">
    <property type="term" value="F:damaged DNA binding"/>
    <property type="evidence" value="ECO:0007669"/>
    <property type="project" value="InterPro"/>
</dbReference>
<evidence type="ECO:0000256" key="21">
    <source>
        <dbReference type="PROSITE-ProRule" id="PRU00175"/>
    </source>
</evidence>
<keyword evidence="27" id="KW-1185">Reference proteome</keyword>
<dbReference type="AlphaFoldDB" id="A0A498K129"/>
<evidence type="ECO:0000256" key="2">
    <source>
        <dbReference type="ARBA" id="ARBA00004123"/>
    </source>
</evidence>
<dbReference type="InterPro" id="IPR010994">
    <property type="entry name" value="RuvA_2-like"/>
</dbReference>
<feature type="compositionally biased region" description="Acidic residues" evidence="22">
    <location>
        <begin position="390"/>
        <end position="403"/>
    </location>
</feature>
<dbReference type="SUPFAM" id="SSF57850">
    <property type="entry name" value="RING/U-box"/>
    <property type="match status" value="1"/>
</dbReference>
<keyword evidence="8 23" id="KW-0812">Transmembrane</keyword>
<evidence type="ECO:0000256" key="23">
    <source>
        <dbReference type="SAM" id="Phobius"/>
    </source>
</evidence>
<evidence type="ECO:0000256" key="9">
    <source>
        <dbReference type="ARBA" id="ARBA00022723"/>
    </source>
</evidence>
<dbReference type="SMART" id="SM00184">
    <property type="entry name" value="RING"/>
    <property type="match status" value="1"/>
</dbReference>
<dbReference type="Gene3D" id="3.30.40.10">
    <property type="entry name" value="Zinc/RING finger domain, C3HC4 (zinc finger)"/>
    <property type="match status" value="1"/>
</dbReference>
<dbReference type="Gene3D" id="1.10.150.20">
    <property type="entry name" value="5' to 3' exonuclease, C-terminal subdomain"/>
    <property type="match status" value="1"/>
</dbReference>
<dbReference type="CDD" id="cd16461">
    <property type="entry name" value="RING-H2_EL5-like"/>
    <property type="match status" value="1"/>
</dbReference>
<keyword evidence="17" id="KW-0234">DNA repair</keyword>
<dbReference type="InterPro" id="IPR001841">
    <property type="entry name" value="Znf_RING"/>
</dbReference>
<dbReference type="FunFam" id="3.30.40.10:FF:000187">
    <property type="entry name" value="E3 ubiquitin-protein ligase ATL6"/>
    <property type="match status" value="1"/>
</dbReference>
<dbReference type="GO" id="GO:0006312">
    <property type="term" value="P:mitotic recombination"/>
    <property type="evidence" value="ECO:0007669"/>
    <property type="project" value="TreeGrafter"/>
</dbReference>
<dbReference type="NCBIfam" id="TIGR00597">
    <property type="entry name" value="rad10"/>
    <property type="match status" value="1"/>
</dbReference>
<feature type="region of interest" description="Disordered" evidence="22">
    <location>
        <begin position="767"/>
        <end position="794"/>
    </location>
</feature>
<keyword evidence="10" id="KW-0227">DNA damage</keyword>
<dbReference type="FunFam" id="1.10.150.20:FF:000017">
    <property type="entry name" value="DNA excision repair protein ERCC-1"/>
    <property type="match status" value="1"/>
</dbReference>
<dbReference type="GO" id="GO:0006289">
    <property type="term" value="P:nucleotide-excision repair"/>
    <property type="evidence" value="ECO:0007669"/>
    <property type="project" value="UniProtKB-ARBA"/>
</dbReference>
<feature type="region of interest" description="Disordered" evidence="22">
    <location>
        <begin position="288"/>
        <end position="310"/>
    </location>
</feature>
<dbReference type="GO" id="GO:0006302">
    <property type="term" value="P:double-strand break repair"/>
    <property type="evidence" value="ECO:0007669"/>
    <property type="project" value="UniProtKB-ARBA"/>
</dbReference>
<feature type="transmembrane region" description="Helical" evidence="23">
    <location>
        <begin position="46"/>
        <end position="67"/>
    </location>
</feature>